<dbReference type="EMBL" id="PTIX01000005">
    <property type="protein sequence ID" value="PPK68451.1"/>
    <property type="molecule type" value="Genomic_DNA"/>
</dbReference>
<comment type="caution">
    <text evidence="3">The sequence shown here is derived from an EMBL/GenBank/DDBJ whole genome shotgun (WGS) entry which is preliminary data.</text>
</comment>
<dbReference type="Pfam" id="PF00313">
    <property type="entry name" value="CSD"/>
    <property type="match status" value="1"/>
</dbReference>
<dbReference type="GO" id="GO:0003676">
    <property type="term" value="F:nucleic acid binding"/>
    <property type="evidence" value="ECO:0007669"/>
    <property type="project" value="InterPro"/>
</dbReference>
<dbReference type="SUPFAM" id="SSF50249">
    <property type="entry name" value="Nucleic acid-binding proteins"/>
    <property type="match status" value="1"/>
</dbReference>
<feature type="region of interest" description="Disordered" evidence="1">
    <location>
        <begin position="32"/>
        <end position="60"/>
    </location>
</feature>
<keyword evidence="4" id="KW-1185">Reference proteome</keyword>
<evidence type="ECO:0000313" key="4">
    <source>
        <dbReference type="Proteomes" id="UP000239203"/>
    </source>
</evidence>
<dbReference type="AlphaFoldDB" id="A0A2S6GTK1"/>
<feature type="domain" description="CSD" evidence="2">
    <location>
        <begin position="58"/>
        <end position="92"/>
    </location>
</feature>
<reference evidence="3 4" key="1">
    <citation type="submission" date="2018-02" db="EMBL/GenBank/DDBJ databases">
        <title>Genomic Encyclopedia of Archaeal and Bacterial Type Strains, Phase II (KMG-II): from individual species to whole genera.</title>
        <authorList>
            <person name="Goeker M."/>
        </authorList>
    </citation>
    <scope>NUCLEOTIDE SEQUENCE [LARGE SCALE GENOMIC DNA]</scope>
    <source>
        <strain evidence="3 4">YU 961-1</strain>
    </source>
</reference>
<dbReference type="Proteomes" id="UP000239203">
    <property type="component" value="Unassembled WGS sequence"/>
</dbReference>
<sequence>MEQVVAALFGEAGVGIGQVDQITVDAVMAAEPQTAPRRSAPATTAGPATRDVPARGGEGVVARYDGDRGFGFITPDTGGDDLFAHVSDPTSRTYYDRKRAEGKKHNAALICLTRRRCDVLFAMLRTTTHYRHPEAATAPAAA</sequence>
<dbReference type="Gene3D" id="2.40.50.140">
    <property type="entry name" value="Nucleic acid-binding proteins"/>
    <property type="match status" value="1"/>
</dbReference>
<evidence type="ECO:0000256" key="1">
    <source>
        <dbReference type="SAM" id="MobiDB-lite"/>
    </source>
</evidence>
<gene>
    <name evidence="3" type="ORF">CLV40_105174</name>
</gene>
<accession>A0A2S6GTK1</accession>
<organism evidence="3 4">
    <name type="scientific">Actinokineospora auranticolor</name>
    <dbReference type="NCBI Taxonomy" id="155976"/>
    <lineage>
        <taxon>Bacteria</taxon>
        <taxon>Bacillati</taxon>
        <taxon>Actinomycetota</taxon>
        <taxon>Actinomycetes</taxon>
        <taxon>Pseudonocardiales</taxon>
        <taxon>Pseudonocardiaceae</taxon>
        <taxon>Actinokineospora</taxon>
    </lineage>
</organism>
<dbReference type="InterPro" id="IPR002059">
    <property type="entry name" value="CSP_DNA-bd"/>
</dbReference>
<protein>
    <submittedName>
        <fullName evidence="3">Cold-shock-like DNA binding protein</fullName>
    </submittedName>
</protein>
<feature type="compositionally biased region" description="Low complexity" evidence="1">
    <location>
        <begin position="32"/>
        <end position="50"/>
    </location>
</feature>
<evidence type="ECO:0000313" key="3">
    <source>
        <dbReference type="EMBL" id="PPK68451.1"/>
    </source>
</evidence>
<evidence type="ECO:0000259" key="2">
    <source>
        <dbReference type="Pfam" id="PF00313"/>
    </source>
</evidence>
<dbReference type="InterPro" id="IPR012340">
    <property type="entry name" value="NA-bd_OB-fold"/>
</dbReference>
<proteinExistence type="predicted"/>
<name>A0A2S6GTK1_9PSEU</name>